<evidence type="ECO:0000256" key="3">
    <source>
        <dbReference type="ARBA" id="ARBA00023157"/>
    </source>
</evidence>
<dbReference type="SUPFAM" id="SSF50242">
    <property type="entry name" value="TIMP-like"/>
    <property type="match status" value="1"/>
</dbReference>
<keyword evidence="6" id="KW-0732">Signal</keyword>
<feature type="domain" description="NTR" evidence="7">
    <location>
        <begin position="17"/>
        <end position="107"/>
    </location>
</feature>
<dbReference type="Proteomes" id="UP001331761">
    <property type="component" value="Unassembled WGS sequence"/>
</dbReference>
<feature type="non-terminal residue" evidence="8">
    <location>
        <position position="107"/>
    </location>
</feature>
<keyword evidence="3 5" id="KW-1015">Disulfide bond</keyword>
<evidence type="ECO:0000313" key="9">
    <source>
        <dbReference type="Proteomes" id="UP001331761"/>
    </source>
</evidence>
<name>A0AAN8I842_TRICO</name>
<dbReference type="InterPro" id="IPR008993">
    <property type="entry name" value="TIMP-like_OB-fold"/>
</dbReference>
<dbReference type="EMBL" id="WIXE01026048">
    <property type="protein sequence ID" value="KAK5964244.1"/>
    <property type="molecule type" value="Genomic_DNA"/>
</dbReference>
<evidence type="ECO:0000313" key="8">
    <source>
        <dbReference type="EMBL" id="KAK5964244.1"/>
    </source>
</evidence>
<evidence type="ECO:0000259" key="7">
    <source>
        <dbReference type="PROSITE" id="PS50189"/>
    </source>
</evidence>
<dbReference type="InterPro" id="IPR001820">
    <property type="entry name" value="TIMP"/>
</dbReference>
<dbReference type="GO" id="GO:0046872">
    <property type="term" value="F:metal ion binding"/>
    <property type="evidence" value="ECO:0007669"/>
    <property type="project" value="UniProtKB-KW"/>
</dbReference>
<feature type="signal peptide" evidence="6">
    <location>
        <begin position="1"/>
        <end position="16"/>
    </location>
</feature>
<dbReference type="PANTHER" id="PTHR11844:SF25">
    <property type="entry name" value="NTR DOMAIN-CONTAINING PROTEIN"/>
    <property type="match status" value="1"/>
</dbReference>
<proteinExistence type="predicted"/>
<comment type="subcellular location">
    <subcellularLocation>
        <location evidence="1">Secreted</location>
    </subcellularLocation>
</comment>
<feature type="binding site" evidence="4">
    <location>
        <position position="17"/>
    </location>
    <ligand>
        <name>Zn(2+)</name>
        <dbReference type="ChEBI" id="CHEBI:29105"/>
        <note>ligand shared with metalloproteinase partner</note>
    </ligand>
</feature>
<dbReference type="Pfam" id="PF00965">
    <property type="entry name" value="TIMP"/>
    <property type="match status" value="1"/>
</dbReference>
<feature type="chain" id="PRO_5043039351" evidence="6">
    <location>
        <begin position="17"/>
        <end position="107"/>
    </location>
</feature>
<comment type="caution">
    <text evidence="8">The sequence shown here is derived from an EMBL/GenBank/DDBJ whole genome shotgun (WGS) entry which is preliminary data.</text>
</comment>
<dbReference type="GO" id="GO:0002020">
    <property type="term" value="F:protease binding"/>
    <property type="evidence" value="ECO:0007669"/>
    <property type="project" value="TreeGrafter"/>
</dbReference>
<feature type="disulfide bond" evidence="5">
    <location>
        <begin position="17"/>
        <end position="86"/>
    </location>
</feature>
<evidence type="ECO:0000256" key="1">
    <source>
        <dbReference type="ARBA" id="ARBA00004613"/>
    </source>
</evidence>
<organism evidence="8 9">
    <name type="scientific">Trichostrongylus colubriformis</name>
    <name type="common">Black scour worm</name>
    <dbReference type="NCBI Taxonomy" id="6319"/>
    <lineage>
        <taxon>Eukaryota</taxon>
        <taxon>Metazoa</taxon>
        <taxon>Ecdysozoa</taxon>
        <taxon>Nematoda</taxon>
        <taxon>Chromadorea</taxon>
        <taxon>Rhabditida</taxon>
        <taxon>Rhabditina</taxon>
        <taxon>Rhabditomorpha</taxon>
        <taxon>Strongyloidea</taxon>
        <taxon>Trichostrongylidae</taxon>
        <taxon>Trichostrongylus</taxon>
    </lineage>
</organism>
<keyword evidence="9" id="KW-1185">Reference proteome</keyword>
<reference evidence="8 9" key="1">
    <citation type="submission" date="2019-10" db="EMBL/GenBank/DDBJ databases">
        <title>Assembly and Annotation for the nematode Trichostrongylus colubriformis.</title>
        <authorList>
            <person name="Martin J."/>
        </authorList>
    </citation>
    <scope>NUCLEOTIDE SEQUENCE [LARGE SCALE GENOMIC DNA]</scope>
    <source>
        <strain evidence="8">G859</strain>
        <tissue evidence="8">Whole worm</tissue>
    </source>
</reference>
<accession>A0AAN8I842</accession>
<gene>
    <name evidence="8" type="ORF">GCK32_014910</name>
</gene>
<keyword evidence="2" id="KW-0964">Secreted</keyword>
<dbReference type="GO" id="GO:0005615">
    <property type="term" value="C:extracellular space"/>
    <property type="evidence" value="ECO:0007669"/>
    <property type="project" value="TreeGrafter"/>
</dbReference>
<dbReference type="GO" id="GO:0031012">
    <property type="term" value="C:extracellular matrix"/>
    <property type="evidence" value="ECO:0007669"/>
    <property type="project" value="TreeGrafter"/>
</dbReference>
<keyword evidence="4" id="KW-0479">Metal-binding</keyword>
<keyword evidence="4" id="KW-0862">Zinc</keyword>
<dbReference type="PROSITE" id="PS50189">
    <property type="entry name" value="NTR"/>
    <property type="match status" value="1"/>
</dbReference>
<dbReference type="AlphaFoldDB" id="A0AAN8I842"/>
<dbReference type="PROSITE" id="PS51257">
    <property type="entry name" value="PROKAR_LIPOPROTEIN"/>
    <property type="match status" value="1"/>
</dbReference>
<evidence type="ECO:0000256" key="2">
    <source>
        <dbReference type="ARBA" id="ARBA00022525"/>
    </source>
</evidence>
<dbReference type="PANTHER" id="PTHR11844">
    <property type="entry name" value="METALLOPROTEASE INHIBITOR"/>
    <property type="match status" value="1"/>
</dbReference>
<dbReference type="GO" id="GO:0051045">
    <property type="term" value="P:negative regulation of membrane protein ectodomain proteolysis"/>
    <property type="evidence" value="ECO:0007669"/>
    <property type="project" value="TreeGrafter"/>
</dbReference>
<evidence type="ECO:0000256" key="6">
    <source>
        <dbReference type="SAM" id="SignalP"/>
    </source>
</evidence>
<dbReference type="GO" id="GO:0008191">
    <property type="term" value="F:metalloendopeptidase inhibitor activity"/>
    <property type="evidence" value="ECO:0007669"/>
    <property type="project" value="InterPro"/>
</dbReference>
<evidence type="ECO:0000256" key="5">
    <source>
        <dbReference type="PIRSR" id="PIRSR601820-3"/>
    </source>
</evidence>
<protein>
    <submittedName>
        <fullName evidence="8">Tissue inhibitor of metalloproteinase</fullName>
    </submittedName>
</protein>
<evidence type="ECO:0000256" key="4">
    <source>
        <dbReference type="PIRSR" id="PIRSR601820-1"/>
    </source>
</evidence>
<sequence length="107" mass="11573">MKVLLIIICTIAAAFGCRCRKLPSNEAFCNADWVSHVNVTNSSVVSSETEPERLLYTVTHVEVLKQPNETSSLPDTITTSTSSASCGVSLEMGKEYLLSGEALIHRA</sequence>
<dbReference type="Gene3D" id="2.40.50.120">
    <property type="match status" value="1"/>
</dbReference>
<dbReference type="InterPro" id="IPR001134">
    <property type="entry name" value="Netrin_domain"/>
</dbReference>